<reference evidence="2" key="1">
    <citation type="submission" date="2017-05" db="EMBL/GenBank/DDBJ databases">
        <authorList>
            <person name="Song R."/>
            <person name="Chenine A.L."/>
            <person name="Ruprecht R.M."/>
        </authorList>
    </citation>
    <scope>NUCLEOTIDE SEQUENCE [LARGE SCALE GENOMIC DNA]</scope>
</reference>
<keyword evidence="2" id="KW-1185">Reference proteome</keyword>
<evidence type="ECO:0000313" key="2">
    <source>
        <dbReference type="Proteomes" id="UP000225918"/>
    </source>
</evidence>
<proteinExistence type="predicted"/>
<dbReference type="Proteomes" id="UP000225918">
    <property type="component" value="Segment"/>
</dbReference>
<dbReference type="EMBL" id="MF141539">
    <property type="protein sequence ID" value="ASR77124.1"/>
    <property type="molecule type" value="Genomic_DNA"/>
</dbReference>
<gene>
    <name evidence="1" type="ORF">SEA_MYRADEE_16</name>
</gene>
<evidence type="ECO:0000313" key="1">
    <source>
        <dbReference type="EMBL" id="ASR77124.1"/>
    </source>
</evidence>
<name>A0A222YZ76_9CAUD</name>
<sequence>MSYGEPELVPQTPVLINGRLFNPARCVHDVDPDAPHVCVHDWRVYWGQQTRTEQ</sequence>
<organism evidence="1 2">
    <name type="scientific">Mycobacterium phage MyraDee</name>
    <dbReference type="NCBI Taxonomy" id="2024303"/>
    <lineage>
        <taxon>Viruses</taxon>
        <taxon>Duplodnaviria</taxon>
        <taxon>Heunggongvirae</taxon>
        <taxon>Uroviricota</taxon>
        <taxon>Caudoviricetes</taxon>
        <taxon>Myradeevirus</taxon>
        <taxon>Myradeevirus MyraDee</taxon>
    </lineage>
</organism>
<accession>A0A222YZ76</accession>
<protein>
    <submittedName>
        <fullName evidence="1">Head-to-tail connector protein</fullName>
    </submittedName>
</protein>